<evidence type="ECO:0000313" key="3">
    <source>
        <dbReference type="Proteomes" id="UP000464330"/>
    </source>
</evidence>
<evidence type="ECO:0000259" key="1">
    <source>
        <dbReference type="Pfam" id="PF12728"/>
    </source>
</evidence>
<sequence length="96" mass="11260">MTAVEKAIVDIIAAQVAEAEKRILERLSAATDRILTFTEACEYLRISEYTLRQLCREKRIPHRIVGSEGSKKPRYLFSTVSLDRWTKEEEKRNYRL</sequence>
<accession>A0A6C0QUG9</accession>
<feature type="domain" description="Helix-turn-helix" evidence="1">
    <location>
        <begin position="35"/>
        <end position="88"/>
    </location>
</feature>
<dbReference type="AlphaFoldDB" id="A0A6C0QUG9"/>
<dbReference type="RefSeq" id="WP_172423505.1">
    <property type="nucleotide sequence ID" value="NZ_CP019717.1"/>
</dbReference>
<organism evidence="2 3">
    <name type="scientific">Paenibacillus larvae subsp. larvae</name>
    <dbReference type="NCBI Taxonomy" id="147375"/>
    <lineage>
        <taxon>Bacteria</taxon>
        <taxon>Bacillati</taxon>
        <taxon>Bacillota</taxon>
        <taxon>Bacilli</taxon>
        <taxon>Bacillales</taxon>
        <taxon>Paenibacillaceae</taxon>
        <taxon>Paenibacillus</taxon>
    </lineage>
</organism>
<dbReference type="Proteomes" id="UP000464330">
    <property type="component" value="Chromosome"/>
</dbReference>
<dbReference type="EMBL" id="CP019717">
    <property type="protein sequence ID" value="QHZ52374.1"/>
    <property type="molecule type" value="Genomic_DNA"/>
</dbReference>
<reference evidence="2 3" key="1">
    <citation type="journal article" date="2020" name="Int. J. Med. Microbiol.">
        <title>Discovery of Paenibacillus larvae ERIC V: Phenotypic and genomic comparison to genotypes ERIC I-IV reveal different inventories of virulence factors which correlate with epidemiological prevalences of American Foulbrood.</title>
        <authorList>
            <person name="Beims H."/>
            <person name="Bunk B."/>
            <person name="Erler S."/>
            <person name="Mohr K.I."/>
            <person name="Sproer C."/>
            <person name="Pradella S."/>
            <person name="Gunther G."/>
            <person name="Rohde M."/>
            <person name="von der Ohe W."/>
            <person name="Steinert M."/>
        </authorList>
    </citation>
    <scope>NUCLEOTIDE SEQUENCE [LARGE SCALE GENOMIC DNA]</scope>
    <source>
        <strain evidence="2">Eric_V</strain>
    </source>
</reference>
<gene>
    <name evidence="2" type="ORF">ERICV_03262</name>
</gene>
<name>A0A6C0QUG9_9BACL</name>
<evidence type="ECO:0000313" key="2">
    <source>
        <dbReference type="EMBL" id="QHZ52374.1"/>
    </source>
</evidence>
<proteinExistence type="predicted"/>
<dbReference type="Pfam" id="PF12728">
    <property type="entry name" value="HTH_17"/>
    <property type="match status" value="1"/>
</dbReference>
<protein>
    <submittedName>
        <fullName evidence="2">DNA binding domain, excisionase family</fullName>
    </submittedName>
</protein>
<dbReference type="InterPro" id="IPR041657">
    <property type="entry name" value="HTH_17"/>
</dbReference>